<dbReference type="EMBL" id="CP039352">
    <property type="protein sequence ID" value="QCE02694.1"/>
    <property type="molecule type" value="Genomic_DNA"/>
</dbReference>
<feature type="compositionally biased region" description="Basic and acidic residues" evidence="1">
    <location>
        <begin position="34"/>
        <end position="46"/>
    </location>
</feature>
<reference evidence="2 3" key="1">
    <citation type="submission" date="2019-04" db="EMBL/GenBank/DDBJ databases">
        <title>An improved genome assembly and genetic linkage map for asparagus bean, Vigna unguiculata ssp. sesquipedialis.</title>
        <authorList>
            <person name="Xia Q."/>
            <person name="Zhang R."/>
            <person name="Dong Y."/>
        </authorList>
    </citation>
    <scope>NUCLEOTIDE SEQUENCE [LARGE SCALE GENOMIC DNA]</scope>
    <source>
        <tissue evidence="2">Leaf</tissue>
    </source>
</reference>
<accession>A0A4D6MPI7</accession>
<feature type="region of interest" description="Disordered" evidence="1">
    <location>
        <begin position="34"/>
        <end position="84"/>
    </location>
</feature>
<sequence length="112" mass="12944">MQAVAGSYKAKKMKLKRWFTCCWQWMATESVRERRFRDQTNSERARSTSMQRAGRNHDGWLTSVNRERSRGEPLLRRGGRESSKGWRNSCAAVAVIRERVEGCAPAAAVRWP</sequence>
<feature type="compositionally biased region" description="Basic and acidic residues" evidence="1">
    <location>
        <begin position="65"/>
        <end position="84"/>
    </location>
</feature>
<name>A0A4D6MPI7_VIGUN</name>
<proteinExistence type="predicted"/>
<evidence type="ECO:0000313" key="2">
    <source>
        <dbReference type="EMBL" id="QCE02694.1"/>
    </source>
</evidence>
<dbReference type="AlphaFoldDB" id="A0A4D6MPI7"/>
<protein>
    <submittedName>
        <fullName evidence="2">Uncharacterized protein</fullName>
    </submittedName>
</protein>
<organism evidence="2 3">
    <name type="scientific">Vigna unguiculata</name>
    <name type="common">Cowpea</name>
    <dbReference type="NCBI Taxonomy" id="3917"/>
    <lineage>
        <taxon>Eukaryota</taxon>
        <taxon>Viridiplantae</taxon>
        <taxon>Streptophyta</taxon>
        <taxon>Embryophyta</taxon>
        <taxon>Tracheophyta</taxon>
        <taxon>Spermatophyta</taxon>
        <taxon>Magnoliopsida</taxon>
        <taxon>eudicotyledons</taxon>
        <taxon>Gunneridae</taxon>
        <taxon>Pentapetalae</taxon>
        <taxon>rosids</taxon>
        <taxon>fabids</taxon>
        <taxon>Fabales</taxon>
        <taxon>Fabaceae</taxon>
        <taxon>Papilionoideae</taxon>
        <taxon>50 kb inversion clade</taxon>
        <taxon>NPAAA clade</taxon>
        <taxon>indigoferoid/millettioid clade</taxon>
        <taxon>Phaseoleae</taxon>
        <taxon>Vigna</taxon>
    </lineage>
</organism>
<gene>
    <name evidence="2" type="ORF">DEO72_LG8g709</name>
</gene>
<evidence type="ECO:0000256" key="1">
    <source>
        <dbReference type="SAM" id="MobiDB-lite"/>
    </source>
</evidence>
<evidence type="ECO:0000313" key="3">
    <source>
        <dbReference type="Proteomes" id="UP000501690"/>
    </source>
</evidence>
<keyword evidence="3" id="KW-1185">Reference proteome</keyword>
<dbReference type="Proteomes" id="UP000501690">
    <property type="component" value="Linkage Group LG8"/>
</dbReference>